<comment type="caution">
    <text evidence="1">The sequence shown here is derived from an EMBL/GenBank/DDBJ whole genome shotgun (WGS) entry which is preliminary data.</text>
</comment>
<keyword evidence="2" id="KW-1185">Reference proteome</keyword>
<protein>
    <recommendedName>
        <fullName evidence="3">tRNA 2-thiouridine synthesizing protein B</fullName>
    </recommendedName>
</protein>
<proteinExistence type="predicted"/>
<dbReference type="EMBL" id="JACXLD010000006">
    <property type="protein sequence ID" value="MBD2859652.1"/>
    <property type="molecule type" value="Genomic_DNA"/>
</dbReference>
<sequence length="82" mass="9036">MTLHLLQQPESLTRAAALIAESDSVVFMHEKLLLANDVQLPTAANYFALNPVNTDALPSHIKAIDYPELVSLTSQHAHCLSW</sequence>
<evidence type="ECO:0000313" key="2">
    <source>
        <dbReference type="Proteomes" id="UP000610558"/>
    </source>
</evidence>
<dbReference type="AlphaFoldDB" id="A0A927GX58"/>
<dbReference type="RefSeq" id="WP_190765708.1">
    <property type="nucleotide sequence ID" value="NZ_JACXLD010000006.1"/>
</dbReference>
<evidence type="ECO:0000313" key="1">
    <source>
        <dbReference type="EMBL" id="MBD2859652.1"/>
    </source>
</evidence>
<evidence type="ECO:0008006" key="3">
    <source>
        <dbReference type="Google" id="ProtNLM"/>
    </source>
</evidence>
<dbReference type="SUPFAM" id="SSF75169">
    <property type="entry name" value="DsrEFH-like"/>
    <property type="match status" value="1"/>
</dbReference>
<dbReference type="Gene3D" id="3.40.1260.10">
    <property type="entry name" value="DsrEFH-like"/>
    <property type="match status" value="1"/>
</dbReference>
<gene>
    <name evidence="1" type="ORF">IB286_11615</name>
</gene>
<dbReference type="Proteomes" id="UP000610558">
    <property type="component" value="Unassembled WGS sequence"/>
</dbReference>
<reference evidence="1" key="1">
    <citation type="submission" date="2020-09" db="EMBL/GenBank/DDBJ databases">
        <authorList>
            <person name="Yoon J.-W."/>
        </authorList>
    </citation>
    <scope>NUCLEOTIDE SEQUENCE</scope>
    <source>
        <strain evidence="1">KMU-158</strain>
    </source>
</reference>
<organism evidence="1 2">
    <name type="scientific">Spongiibacter pelagi</name>
    <dbReference type="NCBI Taxonomy" id="2760804"/>
    <lineage>
        <taxon>Bacteria</taxon>
        <taxon>Pseudomonadati</taxon>
        <taxon>Pseudomonadota</taxon>
        <taxon>Gammaproteobacteria</taxon>
        <taxon>Cellvibrionales</taxon>
        <taxon>Spongiibacteraceae</taxon>
        <taxon>Spongiibacter</taxon>
    </lineage>
</organism>
<accession>A0A927GX58</accession>
<dbReference type="InterPro" id="IPR027396">
    <property type="entry name" value="DsrEFH-like"/>
</dbReference>
<name>A0A927GX58_9GAMM</name>